<dbReference type="PRINTS" id="PR00080">
    <property type="entry name" value="SDRFAMILY"/>
</dbReference>
<dbReference type="Gene3D" id="3.40.50.720">
    <property type="entry name" value="NAD(P)-binding Rossmann-like Domain"/>
    <property type="match status" value="1"/>
</dbReference>
<dbReference type="InterPro" id="IPR002347">
    <property type="entry name" value="SDR_fam"/>
</dbReference>
<dbReference type="PANTHER" id="PTHR44169">
    <property type="entry name" value="NADPH-DEPENDENT 1-ACYLDIHYDROXYACETONE PHOSPHATE REDUCTASE"/>
    <property type="match status" value="1"/>
</dbReference>
<dbReference type="Proteomes" id="UP000199239">
    <property type="component" value="Unassembled WGS sequence"/>
</dbReference>
<dbReference type="InterPro" id="IPR020904">
    <property type="entry name" value="Sc_DH/Rdtase_CS"/>
</dbReference>
<keyword evidence="5" id="KW-1185">Reference proteome</keyword>
<comment type="similarity">
    <text evidence="1 3">Belongs to the short-chain dehydrogenases/reductases (SDR) family.</text>
</comment>
<dbReference type="SUPFAM" id="SSF51735">
    <property type="entry name" value="NAD(P)-binding Rossmann-fold domains"/>
    <property type="match status" value="1"/>
</dbReference>
<dbReference type="Pfam" id="PF00106">
    <property type="entry name" value="adh_short"/>
    <property type="match status" value="1"/>
</dbReference>
<evidence type="ECO:0000256" key="1">
    <source>
        <dbReference type="ARBA" id="ARBA00006484"/>
    </source>
</evidence>
<dbReference type="STRING" id="394264.SAMN04488040_3438"/>
<evidence type="ECO:0000313" key="4">
    <source>
        <dbReference type="EMBL" id="SFT14530.1"/>
    </source>
</evidence>
<evidence type="ECO:0000256" key="3">
    <source>
        <dbReference type="RuleBase" id="RU000363"/>
    </source>
</evidence>
<keyword evidence="2" id="KW-0560">Oxidoreductase</keyword>
<protein>
    <submittedName>
        <fullName evidence="4">Short-chain dehydrogenase</fullName>
    </submittedName>
</protein>
<organism evidence="4 5">
    <name type="scientific">Sulfitobacter marinus</name>
    <dbReference type="NCBI Taxonomy" id="394264"/>
    <lineage>
        <taxon>Bacteria</taxon>
        <taxon>Pseudomonadati</taxon>
        <taxon>Pseudomonadota</taxon>
        <taxon>Alphaproteobacteria</taxon>
        <taxon>Rhodobacterales</taxon>
        <taxon>Roseobacteraceae</taxon>
        <taxon>Sulfitobacter</taxon>
    </lineage>
</organism>
<accession>A0A1I6VLE0</accession>
<dbReference type="PRINTS" id="PR00081">
    <property type="entry name" value="GDHRDH"/>
</dbReference>
<proteinExistence type="inferred from homology"/>
<evidence type="ECO:0000313" key="5">
    <source>
        <dbReference type="Proteomes" id="UP000199239"/>
    </source>
</evidence>
<sequence length="275" mass="30757">MTDKSILITGCASGIGYAAAHGLRARGWRVFASCRQQADCDRLAAEGFDSPRLDYTDTASIHAALEHVLDATGGTLDALYNNGAHATPGAVEDLPTDALRDIFESNFFGWHELTRAVLPIMRAQGYGRIVQCSSVLGFVTMPWRGAYNATKFALEGLTDTLRIEMRDTPIHIVLIEPGPITSRIRANSIPYFERWIDWEASSRRDQYESKIRKRLYSSSGPDTFELPPEAVVKKLVHALEAPKPRPRYYVTTPTYISGFLRRILPTRALDWVLAR</sequence>
<dbReference type="EMBL" id="FPAJ01000007">
    <property type="protein sequence ID" value="SFT14530.1"/>
    <property type="molecule type" value="Genomic_DNA"/>
</dbReference>
<dbReference type="RefSeq" id="WP_093917629.1">
    <property type="nucleotide sequence ID" value="NZ_FPAJ01000007.1"/>
</dbReference>
<dbReference type="CDD" id="cd05374">
    <property type="entry name" value="17beta-HSD-like_SDR_c"/>
    <property type="match status" value="1"/>
</dbReference>
<reference evidence="5" key="1">
    <citation type="submission" date="2016-10" db="EMBL/GenBank/DDBJ databases">
        <authorList>
            <person name="Varghese N."/>
            <person name="Submissions S."/>
        </authorList>
    </citation>
    <scope>NUCLEOTIDE SEQUENCE [LARGE SCALE GENOMIC DNA]</scope>
    <source>
        <strain evidence="5">DSM 23422</strain>
    </source>
</reference>
<dbReference type="OrthoDB" id="9793825at2"/>
<evidence type="ECO:0000256" key="2">
    <source>
        <dbReference type="ARBA" id="ARBA00023002"/>
    </source>
</evidence>
<name>A0A1I6VLE0_9RHOB</name>
<dbReference type="AlphaFoldDB" id="A0A1I6VLE0"/>
<gene>
    <name evidence="4" type="ORF">SAMN04488040_3438</name>
</gene>
<dbReference type="PROSITE" id="PS00061">
    <property type="entry name" value="ADH_SHORT"/>
    <property type="match status" value="1"/>
</dbReference>
<dbReference type="InterPro" id="IPR036291">
    <property type="entry name" value="NAD(P)-bd_dom_sf"/>
</dbReference>
<dbReference type="GO" id="GO:0016491">
    <property type="term" value="F:oxidoreductase activity"/>
    <property type="evidence" value="ECO:0007669"/>
    <property type="project" value="UniProtKB-KW"/>
</dbReference>
<dbReference type="PANTHER" id="PTHR44169:SF6">
    <property type="entry name" value="NADPH-DEPENDENT 1-ACYLDIHYDROXYACETONE PHOSPHATE REDUCTASE"/>
    <property type="match status" value="1"/>
</dbReference>